<sequence>MLKQSVELDLMFQALADPTRRALVDRMTQGPASVSDLARPFAMTLAAILQHLRVLEESGLIHTEKEGRVRVCRIEPEALRTVEDWITERRTTWERRLDRLGALLEQDDRPERQN</sequence>
<name>A0A6L9XUS0_9MICO</name>
<dbReference type="Pfam" id="PF12840">
    <property type="entry name" value="HTH_20"/>
    <property type="match status" value="1"/>
</dbReference>
<dbReference type="Proteomes" id="UP000474967">
    <property type="component" value="Unassembled WGS sequence"/>
</dbReference>
<dbReference type="NCBIfam" id="NF033788">
    <property type="entry name" value="HTH_metalloreg"/>
    <property type="match status" value="1"/>
</dbReference>
<evidence type="ECO:0000313" key="3">
    <source>
        <dbReference type="Proteomes" id="UP000474967"/>
    </source>
</evidence>
<dbReference type="InterPro" id="IPR036388">
    <property type="entry name" value="WH-like_DNA-bd_sf"/>
</dbReference>
<feature type="domain" description="HTH arsR-type" evidence="1">
    <location>
        <begin position="1"/>
        <end position="94"/>
    </location>
</feature>
<comment type="caution">
    <text evidence="2">The sequence shown here is derived from an EMBL/GenBank/DDBJ whole genome shotgun (WGS) entry which is preliminary data.</text>
</comment>
<accession>A0A6L9XUS0</accession>
<dbReference type="Gene3D" id="1.10.10.10">
    <property type="entry name" value="Winged helix-like DNA-binding domain superfamily/Winged helix DNA-binding domain"/>
    <property type="match status" value="1"/>
</dbReference>
<dbReference type="RefSeq" id="WP_163288268.1">
    <property type="nucleotide sequence ID" value="NZ_JAAGWY010000001.1"/>
</dbReference>
<dbReference type="GO" id="GO:0003700">
    <property type="term" value="F:DNA-binding transcription factor activity"/>
    <property type="evidence" value="ECO:0007669"/>
    <property type="project" value="InterPro"/>
</dbReference>
<reference evidence="2 3" key="1">
    <citation type="journal article" date="2014" name="J. Microbiol.">
        <title>Diaminobutyricibacter tongyongensis gen. nov., sp. nov. and Homoserinibacter gongjuensis gen. nov., sp. nov. belong to the family Microbacteriaceae.</title>
        <authorList>
            <person name="Kim S.J."/>
            <person name="Ahn J.H."/>
            <person name="Weon H.Y."/>
            <person name="Hamada M."/>
            <person name="Suzuki K."/>
            <person name="Kwon S.W."/>
        </authorList>
    </citation>
    <scope>NUCLEOTIDE SEQUENCE [LARGE SCALE GENOMIC DNA]</scope>
    <source>
        <strain evidence="2 3">NBRC 108724</strain>
    </source>
</reference>
<dbReference type="InterPro" id="IPR036390">
    <property type="entry name" value="WH_DNA-bd_sf"/>
</dbReference>
<protein>
    <submittedName>
        <fullName evidence="2">Winged helix-turn-helix transcriptional regulator</fullName>
    </submittedName>
</protein>
<dbReference type="PROSITE" id="PS50987">
    <property type="entry name" value="HTH_ARSR_2"/>
    <property type="match status" value="1"/>
</dbReference>
<dbReference type="InterPro" id="IPR001845">
    <property type="entry name" value="HTH_ArsR_DNA-bd_dom"/>
</dbReference>
<dbReference type="InterPro" id="IPR011991">
    <property type="entry name" value="ArsR-like_HTH"/>
</dbReference>
<dbReference type="SUPFAM" id="SSF46785">
    <property type="entry name" value="Winged helix' DNA-binding domain"/>
    <property type="match status" value="1"/>
</dbReference>
<keyword evidence="3" id="KW-1185">Reference proteome</keyword>
<proteinExistence type="predicted"/>
<dbReference type="SMART" id="SM00418">
    <property type="entry name" value="HTH_ARSR"/>
    <property type="match status" value="1"/>
</dbReference>
<dbReference type="CDD" id="cd00090">
    <property type="entry name" value="HTH_ARSR"/>
    <property type="match status" value="1"/>
</dbReference>
<organism evidence="2 3">
    <name type="scientific">Leifsonia tongyongensis</name>
    <dbReference type="NCBI Taxonomy" id="1268043"/>
    <lineage>
        <taxon>Bacteria</taxon>
        <taxon>Bacillati</taxon>
        <taxon>Actinomycetota</taxon>
        <taxon>Actinomycetes</taxon>
        <taxon>Micrococcales</taxon>
        <taxon>Microbacteriaceae</taxon>
        <taxon>Leifsonia</taxon>
    </lineage>
</organism>
<dbReference type="AlphaFoldDB" id="A0A6L9XUS0"/>
<evidence type="ECO:0000259" key="1">
    <source>
        <dbReference type="PROSITE" id="PS50987"/>
    </source>
</evidence>
<gene>
    <name evidence="2" type="ORF">G3T36_04540</name>
</gene>
<evidence type="ECO:0000313" key="2">
    <source>
        <dbReference type="EMBL" id="NEN05133.1"/>
    </source>
</evidence>
<dbReference type="EMBL" id="JAAGWY010000001">
    <property type="protein sequence ID" value="NEN05133.1"/>
    <property type="molecule type" value="Genomic_DNA"/>
</dbReference>
<dbReference type="PRINTS" id="PR00778">
    <property type="entry name" value="HTHARSR"/>
</dbReference>
<dbReference type="PANTHER" id="PTHR38600">
    <property type="entry name" value="TRANSCRIPTIONAL REGULATORY PROTEIN"/>
    <property type="match status" value="1"/>
</dbReference>
<dbReference type="PANTHER" id="PTHR38600:SF2">
    <property type="entry name" value="SLL0088 PROTEIN"/>
    <property type="match status" value="1"/>
</dbReference>